<dbReference type="Proteomes" id="UP000557307">
    <property type="component" value="Unassembled WGS sequence"/>
</dbReference>
<dbReference type="AlphaFoldDB" id="A0A840U1U4"/>
<dbReference type="Gene3D" id="3.90.1170.50">
    <property type="entry name" value="Aldehyde oxidase/xanthine dehydrogenase, a/b hammerhead"/>
    <property type="match status" value="1"/>
</dbReference>
<dbReference type="Pfam" id="PF20256">
    <property type="entry name" value="MoCoBD_2"/>
    <property type="match status" value="2"/>
</dbReference>
<dbReference type="InterPro" id="IPR046867">
    <property type="entry name" value="AldOxase/xan_DH_MoCoBD2"/>
</dbReference>
<proteinExistence type="predicted"/>
<dbReference type="PANTHER" id="PTHR47495">
    <property type="entry name" value="ALDEHYDE DEHYDROGENASE"/>
    <property type="match status" value="1"/>
</dbReference>
<dbReference type="InterPro" id="IPR008274">
    <property type="entry name" value="AldOxase/xan_DH_MoCoBD1"/>
</dbReference>
<dbReference type="EC" id="1.3.99.16" evidence="3"/>
<dbReference type="PROSITE" id="PS51318">
    <property type="entry name" value="TAT"/>
    <property type="match status" value="1"/>
</dbReference>
<evidence type="ECO:0000256" key="1">
    <source>
        <dbReference type="SAM" id="MobiDB-lite"/>
    </source>
</evidence>
<dbReference type="EMBL" id="JACHGF010000007">
    <property type="protein sequence ID" value="MBB5285819.1"/>
    <property type="molecule type" value="Genomic_DNA"/>
</dbReference>
<dbReference type="InterPro" id="IPR000674">
    <property type="entry name" value="Ald_Oxase/Xan_DH_a/b"/>
</dbReference>
<organism evidence="3 4">
    <name type="scientific">Rhabdobacter roseus</name>
    <dbReference type="NCBI Taxonomy" id="1655419"/>
    <lineage>
        <taxon>Bacteria</taxon>
        <taxon>Pseudomonadati</taxon>
        <taxon>Bacteroidota</taxon>
        <taxon>Cytophagia</taxon>
        <taxon>Cytophagales</taxon>
        <taxon>Cytophagaceae</taxon>
        <taxon>Rhabdobacter</taxon>
    </lineage>
</organism>
<dbReference type="RefSeq" id="WP_184176357.1">
    <property type="nucleotide sequence ID" value="NZ_JACHGF010000007.1"/>
</dbReference>
<reference evidence="3 4" key="1">
    <citation type="submission" date="2020-08" db="EMBL/GenBank/DDBJ databases">
        <title>Genomic Encyclopedia of Type Strains, Phase IV (KMG-IV): sequencing the most valuable type-strain genomes for metagenomic binning, comparative biology and taxonomic classification.</title>
        <authorList>
            <person name="Goeker M."/>
        </authorList>
    </citation>
    <scope>NUCLEOTIDE SEQUENCE [LARGE SCALE GENOMIC DNA]</scope>
    <source>
        <strain evidence="3 4">DSM 105074</strain>
    </source>
</reference>
<name>A0A840U1U4_9BACT</name>
<dbReference type="SMART" id="SM01008">
    <property type="entry name" value="Ald_Xan_dh_C"/>
    <property type="match status" value="1"/>
</dbReference>
<keyword evidence="3" id="KW-0560">Oxidoreductase</keyword>
<dbReference type="InterPro" id="IPR006311">
    <property type="entry name" value="TAT_signal"/>
</dbReference>
<evidence type="ECO:0000313" key="3">
    <source>
        <dbReference type="EMBL" id="MBB5285819.1"/>
    </source>
</evidence>
<dbReference type="InterPro" id="IPR012368">
    <property type="entry name" value="OxRdtase_Mopterin-bd_su_IorB"/>
</dbReference>
<comment type="caution">
    <text evidence="3">The sequence shown here is derived from an EMBL/GenBank/DDBJ whole genome shotgun (WGS) entry which is preliminary data.</text>
</comment>
<keyword evidence="4" id="KW-1185">Reference proteome</keyword>
<dbReference type="PIRSF" id="PIRSF036389">
    <property type="entry name" value="IOR_B"/>
    <property type="match status" value="1"/>
</dbReference>
<dbReference type="Gene3D" id="3.30.365.10">
    <property type="entry name" value="Aldehyde oxidase/xanthine dehydrogenase, molybdopterin binding domain"/>
    <property type="match status" value="4"/>
</dbReference>
<gene>
    <name evidence="3" type="ORF">HNQ92_003979</name>
</gene>
<dbReference type="InterPro" id="IPR037165">
    <property type="entry name" value="AldOxase/xan_DH_Mopterin-bd_sf"/>
</dbReference>
<feature type="domain" description="Aldehyde oxidase/xanthine dehydrogenase a/b hammerhead" evidence="2">
    <location>
        <begin position="238"/>
        <end position="324"/>
    </location>
</feature>
<protein>
    <submittedName>
        <fullName evidence="3">Isoquinoline 1-oxidoreductase beta subunit</fullName>
        <ecNumber evidence="3">1.3.99.16</ecNumber>
    </submittedName>
</protein>
<sequence length="755" mass="81786">MALHKENNPEGGTLESQPLDRQALPRQPLDRQPLDRRHFMKAMGLTGVGLVLGFSAQAGGRGTSVVNVGQEGTAVLSFELHPFVVIDNAGGITIINHRPDMGQATWQAVPMMVAEELEVSLDQIQIRQSDGLRKYGAQLSGGSSTVRTGWTRLRQAGAAAREMFTQAAADRWKVSKADCYAQEGKIFHKPTGKSFTYGELVEDAARLEVPKDLPLKAKKDFKLLGKALPRPEVPAKVTGRAEFGMDVEVPGMLYASIERSPMIHGKVLSFDDANAKKVPGVKQVLKAERPLPYKTCESVAVLADNYWAATQGRKALKIEWNNANYATDLTTDRYFAQLREAAKVPDAPAYSQAGDVKAALGTAAKKLEAQYETPFLAHAPMEPEVAVAHVKDDGTCEIWAPVQGPDGAIEQVAKYLGIAPEKVKVNVPFLGGAFGRKAYLDFVLEAVYLSKQAKVPVKVIWTREDDIQQGPFRPGMLSAMRGGVDAQGTITAFEHTLIGESIMGQVYGAFPAGKPDPWAGEGISHEESPYAFANAKVGFKRVTTDIPIVWWRSVYPSNSSFGHESFVDELAHAAGKDPLDARLELLKDAPRFQNVLKTLAEKASWYQPLPEGMGKGVAIAKSFGSVCAHAVFVKKDGVGVKIDRVVTVLDCGMYVNPDNVRAQTEGNIAMGISAAIKPAITFAGGKAQQSNFHQYQILRIDEMPKVEIHLVENEEAPGGVGEPGLPPVAPALCNAIFSATGTRIRKLPFDLKKLS</sequence>
<dbReference type="PANTHER" id="PTHR47495:SF3">
    <property type="entry name" value="BLR6219 PROTEIN"/>
    <property type="match status" value="1"/>
</dbReference>
<dbReference type="SUPFAM" id="SSF56003">
    <property type="entry name" value="Molybdenum cofactor-binding domain"/>
    <property type="match status" value="2"/>
</dbReference>
<dbReference type="InterPro" id="IPR052516">
    <property type="entry name" value="N-heterocyclic_Hydroxylase"/>
</dbReference>
<feature type="region of interest" description="Disordered" evidence="1">
    <location>
        <begin position="1"/>
        <end position="33"/>
    </location>
</feature>
<evidence type="ECO:0000259" key="2">
    <source>
        <dbReference type="SMART" id="SM01008"/>
    </source>
</evidence>
<dbReference type="Pfam" id="PF02738">
    <property type="entry name" value="MoCoBD_1"/>
    <property type="match status" value="1"/>
</dbReference>
<dbReference type="GO" id="GO:0047121">
    <property type="term" value="F:isoquinoline 1-oxidoreductase activity"/>
    <property type="evidence" value="ECO:0007669"/>
    <property type="project" value="UniProtKB-EC"/>
</dbReference>
<evidence type="ECO:0000313" key="4">
    <source>
        <dbReference type="Proteomes" id="UP000557307"/>
    </source>
</evidence>
<accession>A0A840U1U4</accession>